<proteinExistence type="predicted"/>
<dbReference type="STRING" id="1291743.LOSG293_020540"/>
<feature type="compositionally biased region" description="Basic residues" evidence="1">
    <location>
        <begin position="14"/>
        <end position="26"/>
    </location>
</feature>
<dbReference type="EMBL" id="BBJM01000002">
    <property type="protein sequence ID" value="GAK47116.1"/>
    <property type="molecule type" value="Genomic_DNA"/>
</dbReference>
<gene>
    <name evidence="2" type="ORF">LOSG293_020540</name>
</gene>
<dbReference type="AlphaFoldDB" id="A0A081BGE8"/>
<protein>
    <submittedName>
        <fullName evidence="2">Uncharacterized protein</fullName>
    </submittedName>
</protein>
<dbReference type="Proteomes" id="UP000028700">
    <property type="component" value="Unassembled WGS sequence"/>
</dbReference>
<evidence type="ECO:0000256" key="1">
    <source>
        <dbReference type="SAM" id="MobiDB-lite"/>
    </source>
</evidence>
<organism evidence="2 3">
    <name type="scientific">Secundilactobacillus oryzae JCM 18671</name>
    <dbReference type="NCBI Taxonomy" id="1291743"/>
    <lineage>
        <taxon>Bacteria</taxon>
        <taxon>Bacillati</taxon>
        <taxon>Bacillota</taxon>
        <taxon>Bacilli</taxon>
        <taxon>Lactobacillales</taxon>
        <taxon>Lactobacillaceae</taxon>
        <taxon>Secundilactobacillus</taxon>
    </lineage>
</organism>
<evidence type="ECO:0000313" key="3">
    <source>
        <dbReference type="Proteomes" id="UP000028700"/>
    </source>
</evidence>
<feature type="region of interest" description="Disordered" evidence="1">
    <location>
        <begin position="1"/>
        <end position="29"/>
    </location>
</feature>
<keyword evidence="3" id="KW-1185">Reference proteome</keyword>
<accession>A0A081BGE8</accession>
<dbReference type="eggNOG" id="ENOG50309WV">
    <property type="taxonomic scope" value="Bacteria"/>
</dbReference>
<sequence length="218" mass="25373">MVKQGQFAGSSSQKKIKNKLRHKQKKTGQSIESTDLEAFVVGRYRLTQSKQLSQVKQEALQRYLMVWLETAQAISAQPWLIQQITKSTFQRINIRLPWQFYMVISDNWMALQRFIVREIPAVPLSDRLIVTDEVNSDQIDTMVAEQLAVNFFIDTFKTDTKRLAGVTTEQIRQLQTSFLTEDQLDWTKVRGLFTPIGYVREKQDDELTKKWLATLAKI</sequence>
<evidence type="ECO:0000313" key="2">
    <source>
        <dbReference type="EMBL" id="GAK47116.1"/>
    </source>
</evidence>
<comment type="caution">
    <text evidence="2">The sequence shown here is derived from an EMBL/GenBank/DDBJ whole genome shotgun (WGS) entry which is preliminary data.</text>
</comment>
<reference evidence="2" key="1">
    <citation type="journal article" date="2014" name="Genome Announc.">
        <title>Draft Genome Sequence of Lactobacillus oryzae Strain SG293T.</title>
        <authorList>
            <person name="Tanizawa Y."/>
            <person name="Fujisawa T."/>
            <person name="Mochizuki T."/>
            <person name="Kaminuma E."/>
            <person name="Nakamura Y."/>
            <person name="Tohno M."/>
        </authorList>
    </citation>
    <scope>NUCLEOTIDE SEQUENCE [LARGE SCALE GENOMIC DNA]</scope>
    <source>
        <strain evidence="2">SG293</strain>
    </source>
</reference>
<name>A0A081BGE8_9LACO</name>